<gene>
    <name evidence="1" type="ORF">JYB87_02685</name>
</gene>
<name>A0ABX7QRV4_9GAMM</name>
<keyword evidence="2" id="KW-1185">Reference proteome</keyword>
<accession>A0ABX7QRV4</accession>
<reference evidence="1 2" key="1">
    <citation type="submission" date="2021-03" db="EMBL/GenBank/DDBJ databases">
        <title>Novel species identification of genus Shewanella.</title>
        <authorList>
            <person name="Liu G."/>
            <person name="Zhang Q."/>
        </authorList>
    </citation>
    <scope>NUCLEOTIDE SEQUENCE [LARGE SCALE GENOMIC DNA]</scope>
    <source>
        <strain evidence="1 2">FJAT-51800</strain>
    </source>
</reference>
<sequence length="52" mass="6025">MTSTAMARKAENKPKFKPKMENYKTSLGYEGLALKNTDENLSIEELKRKYAR</sequence>
<protein>
    <submittedName>
        <fullName evidence="1">Uncharacterized protein</fullName>
    </submittedName>
</protein>
<evidence type="ECO:0000313" key="1">
    <source>
        <dbReference type="EMBL" id="QSX34172.1"/>
    </source>
</evidence>
<evidence type="ECO:0000313" key="2">
    <source>
        <dbReference type="Proteomes" id="UP000662770"/>
    </source>
</evidence>
<dbReference type="Proteomes" id="UP000662770">
    <property type="component" value="Chromosome"/>
</dbReference>
<dbReference type="EMBL" id="CP071503">
    <property type="protein sequence ID" value="QSX34172.1"/>
    <property type="molecule type" value="Genomic_DNA"/>
</dbReference>
<proteinExistence type="predicted"/>
<organism evidence="1 2">
    <name type="scientific">Shewanella avicenniae</name>
    <dbReference type="NCBI Taxonomy" id="2814294"/>
    <lineage>
        <taxon>Bacteria</taxon>
        <taxon>Pseudomonadati</taxon>
        <taxon>Pseudomonadota</taxon>
        <taxon>Gammaproteobacteria</taxon>
        <taxon>Alteromonadales</taxon>
        <taxon>Shewanellaceae</taxon>
        <taxon>Shewanella</taxon>
    </lineage>
</organism>
<dbReference type="RefSeq" id="WP_207355376.1">
    <property type="nucleotide sequence ID" value="NZ_CP071503.1"/>
</dbReference>